<keyword evidence="1" id="KW-0812">Transmembrane</keyword>
<feature type="transmembrane region" description="Helical" evidence="1">
    <location>
        <begin position="71"/>
        <end position="92"/>
    </location>
</feature>
<evidence type="ECO:0000256" key="1">
    <source>
        <dbReference type="SAM" id="Phobius"/>
    </source>
</evidence>
<gene>
    <name evidence="3" type="ORF">Pyrde_1895</name>
</gene>
<evidence type="ECO:0000259" key="2">
    <source>
        <dbReference type="Pfam" id="PF18902"/>
    </source>
</evidence>
<feature type="domain" description="DUF5658" evidence="2">
    <location>
        <begin position="7"/>
        <end position="91"/>
    </location>
</feature>
<dbReference type="Pfam" id="PF18902">
    <property type="entry name" value="DUF5658"/>
    <property type="match status" value="1"/>
</dbReference>
<keyword evidence="1" id="KW-0472">Membrane</keyword>
<dbReference type="EMBL" id="CP013011">
    <property type="protein sequence ID" value="ALL01938.1"/>
    <property type="molecule type" value="Genomic_DNA"/>
</dbReference>
<organism evidence="3 4">
    <name type="scientific">Pyrodictium delaneyi</name>
    <dbReference type="NCBI Taxonomy" id="1273541"/>
    <lineage>
        <taxon>Archaea</taxon>
        <taxon>Thermoproteota</taxon>
        <taxon>Thermoprotei</taxon>
        <taxon>Desulfurococcales</taxon>
        <taxon>Pyrodictiaceae</taxon>
        <taxon>Pyrodictium</taxon>
    </lineage>
</organism>
<feature type="transmembrane region" description="Helical" evidence="1">
    <location>
        <begin position="41"/>
        <end position="59"/>
    </location>
</feature>
<dbReference type="GeneID" id="26100235"/>
<dbReference type="RefSeq" id="WP_055410267.1">
    <property type="nucleotide sequence ID" value="NZ_CP013011.1"/>
</dbReference>
<evidence type="ECO:0000313" key="4">
    <source>
        <dbReference type="Proteomes" id="UP000058613"/>
    </source>
</evidence>
<dbReference type="STRING" id="1273541.Pyrde_1895"/>
<sequence>MKRLAAILALLVFLDAATTWYALSTGHFVEAAPLTSRLLPIMGPLYWVLVEYPILLFMTQFARLAPLGRRVLVYVPLAVVSAAVVNNVAWLLRGGYLFSGTP</sequence>
<dbReference type="AlphaFoldDB" id="A0A0P0N663"/>
<keyword evidence="1" id="KW-1133">Transmembrane helix</keyword>
<reference evidence="3 4" key="1">
    <citation type="submission" date="2015-10" db="EMBL/GenBank/DDBJ databases">
        <title>Complete genome sequence of hyperthermophilic archaeon Pyrodictium delaneyi Su06.</title>
        <authorList>
            <person name="Jung J.-H."/>
            <person name="Lin J."/>
            <person name="Holden J.F."/>
            <person name="Park C.-S."/>
        </authorList>
    </citation>
    <scope>NUCLEOTIDE SEQUENCE [LARGE SCALE GENOMIC DNA]</scope>
    <source>
        <strain evidence="3 4">Su06</strain>
    </source>
</reference>
<protein>
    <recommendedName>
        <fullName evidence="2">DUF5658 domain-containing protein</fullName>
    </recommendedName>
</protein>
<dbReference type="KEGG" id="pdl:Pyrde_1895"/>
<accession>A0A0P0N663</accession>
<dbReference type="InterPro" id="IPR043717">
    <property type="entry name" value="DUF5658"/>
</dbReference>
<dbReference type="Proteomes" id="UP000058613">
    <property type="component" value="Chromosome"/>
</dbReference>
<proteinExistence type="predicted"/>
<evidence type="ECO:0000313" key="3">
    <source>
        <dbReference type="EMBL" id="ALL01938.1"/>
    </source>
</evidence>
<name>A0A0P0N663_9CREN</name>